<reference evidence="2 3" key="1">
    <citation type="submission" date="2021-06" db="EMBL/GenBank/DDBJ databases">
        <authorList>
            <person name="Palmer J.M."/>
        </authorList>
    </citation>
    <scope>NUCLEOTIDE SEQUENCE [LARGE SCALE GENOMIC DNA]</scope>
    <source>
        <strain evidence="2 3">XC_2019</strain>
        <tissue evidence="2">Muscle</tissue>
    </source>
</reference>
<evidence type="ECO:0000313" key="2">
    <source>
        <dbReference type="EMBL" id="MEQ2197619.1"/>
    </source>
</evidence>
<organism evidence="2 3">
    <name type="scientific">Xenoophorus captivus</name>
    <dbReference type="NCBI Taxonomy" id="1517983"/>
    <lineage>
        <taxon>Eukaryota</taxon>
        <taxon>Metazoa</taxon>
        <taxon>Chordata</taxon>
        <taxon>Craniata</taxon>
        <taxon>Vertebrata</taxon>
        <taxon>Euteleostomi</taxon>
        <taxon>Actinopterygii</taxon>
        <taxon>Neopterygii</taxon>
        <taxon>Teleostei</taxon>
        <taxon>Neoteleostei</taxon>
        <taxon>Acanthomorphata</taxon>
        <taxon>Ovalentaria</taxon>
        <taxon>Atherinomorphae</taxon>
        <taxon>Cyprinodontiformes</taxon>
        <taxon>Goodeidae</taxon>
        <taxon>Xenoophorus</taxon>
    </lineage>
</organism>
<dbReference type="Proteomes" id="UP001434883">
    <property type="component" value="Unassembled WGS sequence"/>
</dbReference>
<feature type="non-terminal residue" evidence="2">
    <location>
        <position position="1"/>
    </location>
</feature>
<protein>
    <submittedName>
        <fullName evidence="2">Uncharacterized protein</fullName>
    </submittedName>
</protein>
<accession>A0ABV0QP79</accession>
<dbReference type="PANTHER" id="PTHR47773">
    <property type="entry name" value="SI:DKEY-9I5.2-RELATED"/>
    <property type="match status" value="1"/>
</dbReference>
<dbReference type="PANTHER" id="PTHR47773:SF1">
    <property type="entry name" value="C2H2-TYPE DOMAIN-CONTAINING PROTEIN"/>
    <property type="match status" value="1"/>
</dbReference>
<sequence>TSASGCHFQMYLLEGLTRWNDSRAQAAAGAENAGMKCYAGQKQNKNTLFQLTQSLLGVMLAESYTKPLKYTGELIGMSYLYPQTGWELQMFPDDPDEPDRGEEIILEDDEASEEDRSSLGLTKPLATSTWFGWLTNGRFKKAKTYAPGTVAQPGLESMKRARTTIQLFAVNQATLSQYRKRIAMEERTTLIAGVVPLQAPTEAEESLLPPRGFRGPSLFPAPPPSSGTCSRCRPGRRRPVQALRRRLHCCTIHHLCHTGCCSPSPRHDPRHPCSKVHSLEKTKTPAAKEGVTFKVRAPSISTCSHCGLRKIKQTGHRLLTKASGERVNYCPVAAKGQNPEEWLASL</sequence>
<proteinExistence type="predicted"/>
<comment type="caution">
    <text evidence="2">The sequence shown here is derived from an EMBL/GenBank/DDBJ whole genome shotgun (WGS) entry which is preliminary data.</text>
</comment>
<keyword evidence="3" id="KW-1185">Reference proteome</keyword>
<feature type="region of interest" description="Disordered" evidence="1">
    <location>
        <begin position="214"/>
        <end position="235"/>
    </location>
</feature>
<evidence type="ECO:0000256" key="1">
    <source>
        <dbReference type="SAM" id="MobiDB-lite"/>
    </source>
</evidence>
<gene>
    <name evidence="2" type="ORF">XENOCAPTIV_000985</name>
</gene>
<evidence type="ECO:0000313" key="3">
    <source>
        <dbReference type="Proteomes" id="UP001434883"/>
    </source>
</evidence>
<name>A0ABV0QP79_9TELE</name>
<dbReference type="EMBL" id="JAHRIN010017896">
    <property type="protein sequence ID" value="MEQ2197619.1"/>
    <property type="molecule type" value="Genomic_DNA"/>
</dbReference>